<dbReference type="PANTHER" id="PTHR43470">
    <property type="entry name" value="PHOSPHATE TRANSPORT SYSTEM PERMEASE PROTEIN PSTA-RELATED"/>
    <property type="match status" value="1"/>
</dbReference>
<sequence>MSTLTALRDVTFERNLSLRKLKGKLFEIIAFFAILLGIAMLLTLLIDVFLDGLPWISTKLITEFPSRFPDKAGLRSALQGSVWLMVLTAVMAIPIGVGAGIYLEEFAPQNRITRFIEINVANLAGVPSIIYGLLGLGLFVRQLGLGRTLIAGAMTMALLVLPIIIVTTREAIRAVPQSIRQAALALGATDWEVSRDHVLVYSAPAIMTGIILAMSRAIGETAPLITIGALTYIAFDPKGPFDIFTVLPIQIFNWVSLPNPDFHGLAAAGIIILLAVLLSMNALAIWLRNRLQIRW</sequence>
<dbReference type="GO" id="GO:0005315">
    <property type="term" value="F:phosphate transmembrane transporter activity"/>
    <property type="evidence" value="ECO:0007669"/>
    <property type="project" value="InterPro"/>
</dbReference>
<organism evidence="10 11">
    <name type="scientific">Bellilinea caldifistulae</name>
    <dbReference type="NCBI Taxonomy" id="360411"/>
    <lineage>
        <taxon>Bacteria</taxon>
        <taxon>Bacillati</taxon>
        <taxon>Chloroflexota</taxon>
        <taxon>Anaerolineae</taxon>
        <taxon>Anaerolineales</taxon>
        <taxon>Anaerolineaceae</taxon>
        <taxon>Bellilinea</taxon>
    </lineage>
</organism>
<dbReference type="RefSeq" id="WP_061918161.1">
    <property type="nucleotide sequence ID" value="NZ_DF967971.1"/>
</dbReference>
<feature type="transmembrane region" description="Helical" evidence="8">
    <location>
        <begin position="115"/>
        <end position="139"/>
    </location>
</feature>
<keyword evidence="3" id="KW-0813">Transport</keyword>
<accession>A0A0P6XJG9</accession>
<dbReference type="PANTHER" id="PTHR43470:SF5">
    <property type="entry name" value="PHOSPHATE TRANSPORT SYSTEM PERMEASE PROTEIN PSTA"/>
    <property type="match status" value="1"/>
</dbReference>
<evidence type="ECO:0000259" key="9">
    <source>
        <dbReference type="PROSITE" id="PS50928"/>
    </source>
</evidence>
<evidence type="ECO:0000256" key="3">
    <source>
        <dbReference type="ARBA" id="ARBA00022448"/>
    </source>
</evidence>
<keyword evidence="4 8" id="KW-1003">Cell membrane</keyword>
<dbReference type="PATRIC" id="fig|360411.5.peg.3099"/>
<proteinExistence type="inferred from homology"/>
<evidence type="ECO:0000256" key="1">
    <source>
        <dbReference type="ARBA" id="ARBA00004651"/>
    </source>
</evidence>
<feature type="transmembrane region" description="Helical" evidence="8">
    <location>
        <begin position="25"/>
        <end position="50"/>
    </location>
</feature>
<feature type="transmembrane region" description="Helical" evidence="8">
    <location>
        <begin position="145"/>
        <end position="166"/>
    </location>
</feature>
<keyword evidence="5 8" id="KW-0812">Transmembrane</keyword>
<comment type="subcellular location">
    <subcellularLocation>
        <location evidence="1 8">Cell membrane</location>
        <topology evidence="1 8">Multi-pass membrane protein</topology>
    </subcellularLocation>
</comment>
<reference evidence="10 11" key="1">
    <citation type="submission" date="2015-07" db="EMBL/GenBank/DDBJ databases">
        <title>Draft genome of Bellilinea caldifistulae DSM 17877.</title>
        <authorList>
            <person name="Hemp J."/>
            <person name="Ward L.M."/>
            <person name="Pace L.A."/>
            <person name="Fischer W.W."/>
        </authorList>
    </citation>
    <scope>NUCLEOTIDE SEQUENCE [LARGE SCALE GENOMIC DNA]</scope>
    <source>
        <strain evidence="10 11">GOMI-1</strain>
    </source>
</reference>
<dbReference type="Pfam" id="PF00528">
    <property type="entry name" value="BPD_transp_1"/>
    <property type="match status" value="1"/>
</dbReference>
<evidence type="ECO:0000256" key="2">
    <source>
        <dbReference type="ARBA" id="ARBA00007069"/>
    </source>
</evidence>
<dbReference type="InterPro" id="IPR035906">
    <property type="entry name" value="MetI-like_sf"/>
</dbReference>
<evidence type="ECO:0000256" key="5">
    <source>
        <dbReference type="ARBA" id="ARBA00022692"/>
    </source>
</evidence>
<evidence type="ECO:0000313" key="10">
    <source>
        <dbReference type="EMBL" id="KPL75846.1"/>
    </source>
</evidence>
<dbReference type="PROSITE" id="PS50928">
    <property type="entry name" value="ABC_TM1"/>
    <property type="match status" value="1"/>
</dbReference>
<evidence type="ECO:0000313" key="11">
    <source>
        <dbReference type="Proteomes" id="UP000050514"/>
    </source>
</evidence>
<feature type="transmembrane region" description="Helical" evidence="8">
    <location>
        <begin position="82"/>
        <end position="103"/>
    </location>
</feature>
<comment type="caution">
    <text evidence="10">The sequence shown here is derived from an EMBL/GenBank/DDBJ whole genome shotgun (WGS) entry which is preliminary data.</text>
</comment>
<dbReference type="OrthoDB" id="9785113at2"/>
<name>A0A0P6XJG9_9CHLR</name>
<dbReference type="EMBL" id="LGHJ01000013">
    <property type="protein sequence ID" value="KPL75846.1"/>
    <property type="molecule type" value="Genomic_DNA"/>
</dbReference>
<dbReference type="NCBIfam" id="TIGR00974">
    <property type="entry name" value="3a0107s02c"/>
    <property type="match status" value="1"/>
</dbReference>
<comment type="similarity">
    <text evidence="2 8">Belongs to the binding-protein-dependent transport system permease family. CysTW subfamily.</text>
</comment>
<dbReference type="Gene3D" id="1.10.3720.10">
    <property type="entry name" value="MetI-like"/>
    <property type="match status" value="1"/>
</dbReference>
<feature type="transmembrane region" description="Helical" evidence="8">
    <location>
        <begin position="217"/>
        <end position="235"/>
    </location>
</feature>
<protein>
    <recommendedName>
        <fullName evidence="8">Phosphate transport system permease protein PstA</fullName>
    </recommendedName>
</protein>
<dbReference type="InterPro" id="IPR005672">
    <property type="entry name" value="Phosphate_PstA"/>
</dbReference>
<evidence type="ECO:0000256" key="7">
    <source>
        <dbReference type="ARBA" id="ARBA00023136"/>
    </source>
</evidence>
<feature type="transmembrane region" description="Helical" evidence="8">
    <location>
        <begin position="262"/>
        <end position="287"/>
    </location>
</feature>
<keyword evidence="6 8" id="KW-1133">Transmembrane helix</keyword>
<dbReference type="STRING" id="360411.AC812_07665"/>
<keyword evidence="7 8" id="KW-0472">Membrane</keyword>
<evidence type="ECO:0000256" key="4">
    <source>
        <dbReference type="ARBA" id="ARBA00022475"/>
    </source>
</evidence>
<dbReference type="InterPro" id="IPR000515">
    <property type="entry name" value="MetI-like"/>
</dbReference>
<dbReference type="GO" id="GO:0035435">
    <property type="term" value="P:phosphate ion transmembrane transport"/>
    <property type="evidence" value="ECO:0007669"/>
    <property type="project" value="InterPro"/>
</dbReference>
<feature type="domain" description="ABC transmembrane type-1" evidence="9">
    <location>
        <begin position="78"/>
        <end position="284"/>
    </location>
</feature>
<evidence type="ECO:0000256" key="6">
    <source>
        <dbReference type="ARBA" id="ARBA00022989"/>
    </source>
</evidence>
<dbReference type="GO" id="GO:0005886">
    <property type="term" value="C:plasma membrane"/>
    <property type="evidence" value="ECO:0007669"/>
    <property type="project" value="UniProtKB-SubCell"/>
</dbReference>
<gene>
    <name evidence="10" type="ORF">AC812_07665</name>
</gene>
<dbReference type="SUPFAM" id="SSF161098">
    <property type="entry name" value="MetI-like"/>
    <property type="match status" value="1"/>
</dbReference>
<dbReference type="Proteomes" id="UP000050514">
    <property type="component" value="Unassembled WGS sequence"/>
</dbReference>
<evidence type="ECO:0000256" key="8">
    <source>
        <dbReference type="RuleBase" id="RU363043"/>
    </source>
</evidence>
<keyword evidence="11" id="KW-1185">Reference proteome</keyword>
<dbReference type="AlphaFoldDB" id="A0A0P6XJG9"/>
<dbReference type="CDD" id="cd06261">
    <property type="entry name" value="TM_PBP2"/>
    <property type="match status" value="1"/>
</dbReference>